<reference evidence="2 3" key="1">
    <citation type="submission" date="2019-03" db="EMBL/GenBank/DDBJ databases">
        <authorList>
            <person name="Kim M.K.M."/>
        </authorList>
    </citation>
    <scope>NUCLEOTIDE SEQUENCE [LARGE SCALE GENOMIC DNA]</scope>
    <source>
        <strain evidence="2 3">17J68-12</strain>
    </source>
</reference>
<evidence type="ECO:0000256" key="1">
    <source>
        <dbReference type="SAM" id="SignalP"/>
    </source>
</evidence>
<name>A0A4R1BEG5_9BACT</name>
<keyword evidence="3" id="KW-1185">Reference proteome</keyword>
<evidence type="ECO:0000313" key="2">
    <source>
        <dbReference type="EMBL" id="TCJ15545.1"/>
    </source>
</evidence>
<dbReference type="Proteomes" id="UP000295334">
    <property type="component" value="Unassembled WGS sequence"/>
</dbReference>
<dbReference type="AlphaFoldDB" id="A0A4R1BEG5"/>
<comment type="caution">
    <text evidence="2">The sequence shown here is derived from an EMBL/GenBank/DDBJ whole genome shotgun (WGS) entry which is preliminary data.</text>
</comment>
<evidence type="ECO:0000313" key="3">
    <source>
        <dbReference type="Proteomes" id="UP000295334"/>
    </source>
</evidence>
<accession>A0A4R1BEG5</accession>
<organism evidence="2 3">
    <name type="scientific">Flaviaesturariibacter flavus</name>
    <dbReference type="NCBI Taxonomy" id="2502780"/>
    <lineage>
        <taxon>Bacteria</taxon>
        <taxon>Pseudomonadati</taxon>
        <taxon>Bacteroidota</taxon>
        <taxon>Chitinophagia</taxon>
        <taxon>Chitinophagales</taxon>
        <taxon>Chitinophagaceae</taxon>
        <taxon>Flaviaestuariibacter</taxon>
    </lineage>
</organism>
<gene>
    <name evidence="2" type="ORF">EPD60_07870</name>
</gene>
<sequence>MKRWSKAAFLHGFGAFLKLARSIALAANRQKPLDGEWKALCLPGGVHKVLTICGNTGPATRWFTTARRHNGTTEEKTYGHFFVNNVEPGLSKITFLQPNDDERFLSKEKNVVPSCRRAVVIQGCLQPPPLATRPPHPIFVETPFHAIIKGPSFQIRPGNGALCPQPRQGH</sequence>
<dbReference type="RefSeq" id="WP_131448565.1">
    <property type="nucleotide sequence ID" value="NZ_SJZI01000026.1"/>
</dbReference>
<keyword evidence="1" id="KW-0732">Signal</keyword>
<proteinExistence type="predicted"/>
<dbReference type="EMBL" id="SJZI01000026">
    <property type="protein sequence ID" value="TCJ15545.1"/>
    <property type="molecule type" value="Genomic_DNA"/>
</dbReference>
<feature type="signal peptide" evidence="1">
    <location>
        <begin position="1"/>
        <end position="26"/>
    </location>
</feature>
<feature type="chain" id="PRO_5020417450" evidence="1">
    <location>
        <begin position="27"/>
        <end position="170"/>
    </location>
</feature>
<protein>
    <submittedName>
        <fullName evidence="2">Uncharacterized protein</fullName>
    </submittedName>
</protein>